<sequence>MTIVPFTKMHGLGNDYIYFDCIGNPDLIQRPSAAAISLSNRNFAIGGDGIVLILDHPDADFRMRMFNADGSEAEMCGNAIRCVGKFVYDNGYTSSDTLRIMTGAGIKTLKLTVDNGKVDSARVDMGEPVLNGPDIPVTVNANPAFVSISPASGRHYPMTCVSMGNPHAVAFVHEITDEQVLVDGKALERHPRFPNGTNVEFATILSRDTIRMRVWERGSGETLACGTGASAVAVAAVINGLTDRKVRLQLPGGALSIEWSEIDNHVYMTGPAAVSFTGQVEIQ</sequence>
<dbReference type="GO" id="GO:0005829">
    <property type="term" value="C:cytosol"/>
    <property type="evidence" value="ECO:0007669"/>
    <property type="project" value="TreeGrafter"/>
</dbReference>
<dbReference type="HAMAP" id="MF_00197">
    <property type="entry name" value="DAP_epimerase"/>
    <property type="match status" value="1"/>
</dbReference>
<dbReference type="Pfam" id="PF01678">
    <property type="entry name" value="DAP_epimerase"/>
    <property type="match status" value="2"/>
</dbReference>
<dbReference type="PROSITE" id="PS01326">
    <property type="entry name" value="DAP_EPIMERASE"/>
    <property type="match status" value="1"/>
</dbReference>
<comment type="subcellular location">
    <subcellularLocation>
        <location evidence="8">Cytoplasm</location>
    </subcellularLocation>
</comment>
<protein>
    <recommendedName>
        <fullName evidence="3 8">Diaminopimelate epimerase</fullName>
        <shortName evidence="8">DAP epimerase</shortName>
        <ecNumber evidence="3 8">5.1.1.7</ecNumber>
    </recommendedName>
    <alternativeName>
        <fullName evidence="8">PLP-independent amino acid racemase</fullName>
    </alternativeName>
</protein>
<evidence type="ECO:0000256" key="5">
    <source>
        <dbReference type="ARBA" id="ARBA00023154"/>
    </source>
</evidence>
<feature type="binding site" evidence="8">
    <location>
        <position position="165"/>
    </location>
    <ligand>
        <name>substrate</name>
    </ligand>
</feature>
<evidence type="ECO:0000256" key="9">
    <source>
        <dbReference type="PROSITE-ProRule" id="PRU10125"/>
    </source>
</evidence>
<dbReference type="SUPFAM" id="SSF54506">
    <property type="entry name" value="Diaminopimelate epimerase-like"/>
    <property type="match status" value="2"/>
</dbReference>
<dbReference type="AlphaFoldDB" id="A0A450WA39"/>
<feature type="binding site" evidence="8">
    <location>
        <position position="67"/>
    </location>
    <ligand>
        <name>substrate</name>
    </ligand>
</feature>
<dbReference type="InterPro" id="IPR001653">
    <property type="entry name" value="DAP_epimerase_DapF"/>
</dbReference>
<comment type="function">
    <text evidence="8">Catalyzes the stereoinversion of LL-2,6-diaminopimelate (L,L-DAP) to meso-diaminopimelate (meso-DAP), a precursor of L-lysine and an essential component of the bacterial peptidoglycan.</text>
</comment>
<feature type="site" description="Could be important to modulate the pK values of the two catalytic cysteine residues" evidence="8">
    <location>
        <position position="216"/>
    </location>
</feature>
<keyword evidence="5 8" id="KW-0457">Lysine biosynthesis</keyword>
<dbReference type="UniPathway" id="UPA00034">
    <property type="reaction ID" value="UER00025"/>
</dbReference>
<feature type="active site" description="Proton donor" evidence="8">
    <location>
        <position position="76"/>
    </location>
</feature>
<feature type="binding site" evidence="8">
    <location>
        <begin position="216"/>
        <end position="217"/>
    </location>
    <ligand>
        <name>substrate</name>
    </ligand>
</feature>
<evidence type="ECO:0000256" key="4">
    <source>
        <dbReference type="ARBA" id="ARBA00022605"/>
    </source>
</evidence>
<reference evidence="10" key="1">
    <citation type="submission" date="2019-02" db="EMBL/GenBank/DDBJ databases">
        <authorList>
            <person name="Gruber-Vodicka R. H."/>
            <person name="Seah K. B. B."/>
        </authorList>
    </citation>
    <scope>NUCLEOTIDE SEQUENCE</scope>
    <source>
        <strain evidence="10">BECK_BZ164</strain>
    </source>
</reference>
<gene>
    <name evidence="8" type="primary">dapF</name>
    <name evidence="10" type="ORF">BECKFM1743B_GA0114221_102978</name>
</gene>
<comment type="caution">
    <text evidence="8">Lacks conserved residue(s) required for the propagation of feature annotation.</text>
</comment>
<evidence type="ECO:0000313" key="10">
    <source>
        <dbReference type="EMBL" id="VFK13897.1"/>
    </source>
</evidence>
<keyword evidence="4 8" id="KW-0028">Amino-acid biosynthesis</keyword>
<feature type="binding site" evidence="8">
    <location>
        <begin position="226"/>
        <end position="227"/>
    </location>
    <ligand>
        <name>substrate</name>
    </ligand>
</feature>
<keyword evidence="8" id="KW-0963">Cytoplasm</keyword>
<evidence type="ECO:0000256" key="2">
    <source>
        <dbReference type="ARBA" id="ARBA00010219"/>
    </source>
</evidence>
<feature type="site" description="Important for dimerization" evidence="8">
    <location>
        <position position="276"/>
    </location>
</feature>
<dbReference type="EC" id="5.1.1.7" evidence="3 8"/>
<dbReference type="Gene3D" id="3.10.310.10">
    <property type="entry name" value="Diaminopimelate Epimerase, Chain A, domain 1"/>
    <property type="match status" value="2"/>
</dbReference>
<dbReference type="GO" id="GO:0009089">
    <property type="term" value="P:lysine biosynthetic process via diaminopimelate"/>
    <property type="evidence" value="ECO:0007669"/>
    <property type="project" value="UniProtKB-UniRule"/>
</dbReference>
<evidence type="ECO:0000256" key="7">
    <source>
        <dbReference type="ARBA" id="ARBA00051712"/>
    </source>
</evidence>
<comment type="subunit">
    <text evidence="8">Homodimer.</text>
</comment>
<dbReference type="InterPro" id="IPR018510">
    <property type="entry name" value="DAP_epimerase_AS"/>
</dbReference>
<dbReference type="EMBL" id="CAADFL010000297">
    <property type="protein sequence ID" value="VFK13897.1"/>
    <property type="molecule type" value="Genomic_DNA"/>
</dbReference>
<organism evidence="10">
    <name type="scientific">Candidatus Kentrum sp. FM</name>
    <dbReference type="NCBI Taxonomy" id="2126340"/>
    <lineage>
        <taxon>Bacteria</taxon>
        <taxon>Pseudomonadati</taxon>
        <taxon>Pseudomonadota</taxon>
        <taxon>Gammaproteobacteria</taxon>
        <taxon>Candidatus Kentrum</taxon>
    </lineage>
</organism>
<accession>A0A450WA39</accession>
<feature type="site" description="Could be important to modulate the pK values of the two catalytic cysteine residues" evidence="8">
    <location>
        <position position="167"/>
    </location>
</feature>
<dbReference type="GO" id="GO:0008837">
    <property type="term" value="F:diaminopimelate epimerase activity"/>
    <property type="evidence" value="ECO:0007669"/>
    <property type="project" value="UniProtKB-UniRule"/>
</dbReference>
<evidence type="ECO:0000256" key="3">
    <source>
        <dbReference type="ARBA" id="ARBA00013080"/>
    </source>
</evidence>
<evidence type="ECO:0000256" key="1">
    <source>
        <dbReference type="ARBA" id="ARBA00005196"/>
    </source>
</evidence>
<comment type="catalytic activity">
    <reaction evidence="7 8">
        <text>(2S,6S)-2,6-diaminopimelate = meso-2,6-diaminopimelate</text>
        <dbReference type="Rhea" id="RHEA:15393"/>
        <dbReference type="ChEBI" id="CHEBI:57609"/>
        <dbReference type="ChEBI" id="CHEBI:57791"/>
        <dbReference type="EC" id="5.1.1.7"/>
    </reaction>
</comment>
<keyword evidence="6 8" id="KW-0413">Isomerase</keyword>
<dbReference type="PANTHER" id="PTHR31689">
    <property type="entry name" value="DIAMINOPIMELATE EPIMERASE, CHLOROPLASTIC"/>
    <property type="match status" value="1"/>
</dbReference>
<feature type="active site" evidence="9">
    <location>
        <position position="76"/>
    </location>
</feature>
<comment type="similarity">
    <text evidence="2 8">Belongs to the diaminopimelate epimerase family.</text>
</comment>
<comment type="pathway">
    <text evidence="1 8">Amino-acid biosynthesis; L-lysine biosynthesis via DAP pathway; DL-2,6-diaminopimelate from LL-2,6-diaminopimelate: step 1/1.</text>
</comment>
<proteinExistence type="inferred from homology"/>
<feature type="binding site" evidence="8">
    <location>
        <position position="198"/>
    </location>
    <ligand>
        <name>substrate</name>
    </ligand>
</feature>
<evidence type="ECO:0000256" key="6">
    <source>
        <dbReference type="ARBA" id="ARBA00023235"/>
    </source>
</evidence>
<name>A0A450WA39_9GAMM</name>
<dbReference type="NCBIfam" id="TIGR00652">
    <property type="entry name" value="DapF"/>
    <property type="match status" value="1"/>
</dbReference>
<dbReference type="PANTHER" id="PTHR31689:SF0">
    <property type="entry name" value="DIAMINOPIMELATE EPIMERASE"/>
    <property type="match status" value="1"/>
</dbReference>
<feature type="active site" description="Proton acceptor" evidence="8">
    <location>
        <position position="225"/>
    </location>
</feature>
<feature type="binding site" evidence="8">
    <location>
        <position position="14"/>
    </location>
    <ligand>
        <name>substrate</name>
    </ligand>
</feature>
<evidence type="ECO:0000256" key="8">
    <source>
        <dbReference type="HAMAP-Rule" id="MF_00197"/>
    </source>
</evidence>
<feature type="binding site" evidence="8">
    <location>
        <begin position="77"/>
        <end position="78"/>
    </location>
    <ligand>
        <name>substrate</name>
    </ligand>
</feature>